<dbReference type="OrthoDB" id="1880786at2759"/>
<dbReference type="KEGG" id="aprc:113848388"/>
<gene>
    <name evidence="3" type="primary">LOC113848388</name>
</gene>
<evidence type="ECO:0000313" key="3">
    <source>
        <dbReference type="RefSeq" id="XP_027333675.1"/>
    </source>
</evidence>
<keyword evidence="2" id="KW-1185">Reference proteome</keyword>
<reference evidence="3" key="2">
    <citation type="submission" date="2025-08" db="UniProtKB">
        <authorList>
            <consortium name="RefSeq"/>
        </authorList>
    </citation>
    <scope>IDENTIFICATION</scope>
    <source>
        <tissue evidence="3">Young leaves</tissue>
    </source>
</reference>
<dbReference type="PANTHER" id="PTHR34665">
    <property type="entry name" value="DUF3741 DOMAIN-CONTAINING PROTEIN"/>
    <property type="match status" value="1"/>
</dbReference>
<organism evidence="2 3">
    <name type="scientific">Abrus precatorius</name>
    <name type="common">Indian licorice</name>
    <name type="synonym">Glycine abrus</name>
    <dbReference type="NCBI Taxonomy" id="3816"/>
    <lineage>
        <taxon>Eukaryota</taxon>
        <taxon>Viridiplantae</taxon>
        <taxon>Streptophyta</taxon>
        <taxon>Embryophyta</taxon>
        <taxon>Tracheophyta</taxon>
        <taxon>Spermatophyta</taxon>
        <taxon>Magnoliopsida</taxon>
        <taxon>eudicotyledons</taxon>
        <taxon>Gunneridae</taxon>
        <taxon>Pentapetalae</taxon>
        <taxon>rosids</taxon>
        <taxon>fabids</taxon>
        <taxon>Fabales</taxon>
        <taxon>Fabaceae</taxon>
        <taxon>Papilionoideae</taxon>
        <taxon>50 kb inversion clade</taxon>
        <taxon>NPAAA clade</taxon>
        <taxon>indigoferoid/millettioid clade</taxon>
        <taxon>Abreae</taxon>
        <taxon>Abrus</taxon>
    </lineage>
</organism>
<sequence length="171" mass="18806">MERSNPPKPNNDELAIVKAAAWAWHQHGSDSKGKNTGEFDATITHHAPGPSRYKLEAMRMDKESKEGSSIHSNKLSLLDAYEVQSISRHLNSLIESSKGVDNSTNVSFDIGGGRVKKKKIRKGFWLRHGVVCGREEDVVNPRALRNGSQVPAKQVPVVDLVKCLPMANGDL</sequence>
<accession>A0A8B8JQE1</accession>
<dbReference type="AlphaFoldDB" id="A0A8B8JQE1"/>
<dbReference type="GeneID" id="113848388"/>
<dbReference type="Proteomes" id="UP000694853">
    <property type="component" value="Unplaced"/>
</dbReference>
<protein>
    <submittedName>
        <fullName evidence="3">Uncharacterized protein LOC113848388</fullName>
    </submittedName>
</protein>
<dbReference type="PANTHER" id="PTHR34665:SF5">
    <property type="match status" value="1"/>
</dbReference>
<proteinExistence type="predicted"/>
<feature type="compositionally biased region" description="Basic and acidic residues" evidence="1">
    <location>
        <begin position="27"/>
        <end position="37"/>
    </location>
</feature>
<evidence type="ECO:0000256" key="1">
    <source>
        <dbReference type="SAM" id="MobiDB-lite"/>
    </source>
</evidence>
<dbReference type="RefSeq" id="XP_027333675.1">
    <property type="nucleotide sequence ID" value="XM_027477874.1"/>
</dbReference>
<reference evidence="2" key="1">
    <citation type="journal article" date="2019" name="Toxins">
        <title>Detection of Abrin-Like and Prepropulchellin-Like Toxin Genes and Transcripts Using Whole Genome Sequencing and Full-Length Transcript Sequencing of Abrus precatorius.</title>
        <authorList>
            <person name="Hovde B.T."/>
            <person name="Daligault H.E."/>
            <person name="Hanschen E.R."/>
            <person name="Kunde Y.A."/>
            <person name="Johnson M.B."/>
            <person name="Starkenburg S.R."/>
            <person name="Johnson S.L."/>
        </authorList>
    </citation>
    <scope>NUCLEOTIDE SEQUENCE [LARGE SCALE GENOMIC DNA]</scope>
</reference>
<name>A0A8B8JQE1_ABRPR</name>
<feature type="region of interest" description="Disordered" evidence="1">
    <location>
        <begin position="27"/>
        <end position="48"/>
    </location>
</feature>
<evidence type="ECO:0000313" key="2">
    <source>
        <dbReference type="Proteomes" id="UP000694853"/>
    </source>
</evidence>